<dbReference type="VEuPathDB" id="FungiDB:FUN_001997"/>
<dbReference type="PANTHER" id="PTHR43674">
    <property type="entry name" value="NITRILASE C965.09-RELATED"/>
    <property type="match status" value="1"/>
</dbReference>
<evidence type="ECO:0000313" key="4">
    <source>
        <dbReference type="Proteomes" id="UP000233469"/>
    </source>
</evidence>
<dbReference type="AlphaFoldDB" id="A0A2N1KHU4"/>
<protein>
    <recommendedName>
        <fullName evidence="2">CN hydrolase domain-containing protein</fullName>
    </recommendedName>
</protein>
<evidence type="ECO:0000256" key="1">
    <source>
        <dbReference type="ARBA" id="ARBA00022801"/>
    </source>
</evidence>
<dbReference type="VEuPathDB" id="FungiDB:RhiirA1_428612"/>
<keyword evidence="1" id="KW-0378">Hydrolase</keyword>
<proteinExistence type="predicted"/>
<dbReference type="EMBL" id="LLXL01010607">
    <property type="protein sequence ID" value="PKK34674.1"/>
    <property type="molecule type" value="Genomic_DNA"/>
</dbReference>
<comment type="caution">
    <text evidence="3">The sequence shown here is derived from an EMBL/GenBank/DDBJ whole genome shotgun (WGS) entry which is preliminary data.</text>
</comment>
<dbReference type="InterPro" id="IPR050345">
    <property type="entry name" value="Aliph_Amidase/BUP"/>
</dbReference>
<dbReference type="InterPro" id="IPR003010">
    <property type="entry name" value="C-N_Hydrolase"/>
</dbReference>
<dbReference type="InterPro" id="IPR036526">
    <property type="entry name" value="C-N_Hydrolase_sf"/>
</dbReference>
<dbReference type="PROSITE" id="PS50263">
    <property type="entry name" value="CN_HYDROLASE"/>
    <property type="match status" value="1"/>
</dbReference>
<evidence type="ECO:0000313" key="3">
    <source>
        <dbReference type="EMBL" id="PKK34674.1"/>
    </source>
</evidence>
<organism evidence="3 4">
    <name type="scientific">Rhizophagus irregularis</name>
    <dbReference type="NCBI Taxonomy" id="588596"/>
    <lineage>
        <taxon>Eukaryota</taxon>
        <taxon>Fungi</taxon>
        <taxon>Fungi incertae sedis</taxon>
        <taxon>Mucoromycota</taxon>
        <taxon>Glomeromycotina</taxon>
        <taxon>Glomeromycetes</taxon>
        <taxon>Glomerales</taxon>
        <taxon>Glomeraceae</taxon>
        <taxon>Rhizophagus</taxon>
    </lineage>
</organism>
<reference evidence="3 4" key="2">
    <citation type="submission" date="2017-10" db="EMBL/GenBank/DDBJ databases">
        <title>Extensive intraspecific genome diversity in a model arbuscular mycorrhizal fungus.</title>
        <authorList>
            <person name="Chen E.C.H."/>
            <person name="Morin E."/>
            <person name="Baudet D."/>
            <person name="Noel J."/>
            <person name="Ndikumana S."/>
            <person name="Charron P."/>
            <person name="St-Onge C."/>
            <person name="Giorgi J."/>
            <person name="Grigoriev I.V."/>
            <person name="Roux C."/>
            <person name="Martin F.M."/>
            <person name="Corradi N."/>
        </authorList>
    </citation>
    <scope>NUCLEOTIDE SEQUENCE [LARGE SCALE GENOMIC DNA]</scope>
    <source>
        <strain evidence="3 4">C2</strain>
    </source>
</reference>
<evidence type="ECO:0000259" key="2">
    <source>
        <dbReference type="PROSITE" id="PS50263"/>
    </source>
</evidence>
<feature type="domain" description="CN hydrolase" evidence="2">
    <location>
        <begin position="1"/>
        <end position="148"/>
    </location>
</feature>
<dbReference type="SUPFAM" id="SSF56317">
    <property type="entry name" value="Carbon-nitrogen hydrolase"/>
    <property type="match status" value="1"/>
</dbReference>
<dbReference type="Proteomes" id="UP000233469">
    <property type="component" value="Unassembled WGS sequence"/>
</dbReference>
<gene>
    <name evidence="3" type="ORF">RhiirC2_806887</name>
</gene>
<dbReference type="PANTHER" id="PTHR43674:SF16">
    <property type="entry name" value="CARBON-NITROGEN FAMILY, PUTATIVE (AFU_ORTHOLOGUE AFUA_5G02350)-RELATED"/>
    <property type="match status" value="1"/>
</dbReference>
<dbReference type="Gene3D" id="3.60.110.10">
    <property type="entry name" value="Carbon-nitrogen hydrolase"/>
    <property type="match status" value="1"/>
</dbReference>
<name>A0A2N1KHU4_9GLOM</name>
<reference evidence="3 4" key="1">
    <citation type="submission" date="2016-04" db="EMBL/GenBank/DDBJ databases">
        <title>Genome analyses suggest a sexual origin of heterokaryosis in a supposedly ancient asexual fungus.</title>
        <authorList>
            <person name="Ropars J."/>
            <person name="Sedzielewska K."/>
            <person name="Noel J."/>
            <person name="Charron P."/>
            <person name="Farinelli L."/>
            <person name="Marton T."/>
            <person name="Kruger M."/>
            <person name="Pelin A."/>
            <person name="Brachmann A."/>
            <person name="Corradi N."/>
        </authorList>
    </citation>
    <scope>NUCLEOTIDE SEQUENCE [LARGE SCALE GENOMIC DNA]</scope>
    <source>
        <strain evidence="3 4">C2</strain>
    </source>
</reference>
<accession>A0A2N1KHU4</accession>
<dbReference type="Pfam" id="PF00795">
    <property type="entry name" value="CN_hydrolase"/>
    <property type="match status" value="1"/>
</dbReference>
<sequence length="148" mass="16503">MSYVNLTQNLAISGNKIILWSEGVAGIFNETDLNSLYESIRNISISYNVYIGFTYLDATNHPNTTIYNKQVVINNKGDVVIDYKKSNLVPFVEASITKGKDKLQTFQSEDFGIIGSAICFDFNFPKLIGQAPSKKVNLMLDSSDTWVS</sequence>
<dbReference type="GO" id="GO:0016811">
    <property type="term" value="F:hydrolase activity, acting on carbon-nitrogen (but not peptide) bonds, in linear amides"/>
    <property type="evidence" value="ECO:0007669"/>
    <property type="project" value="TreeGrafter"/>
</dbReference>